<dbReference type="EMBL" id="KN831954">
    <property type="protein sequence ID" value="KIO09631.1"/>
    <property type="molecule type" value="Genomic_DNA"/>
</dbReference>
<protein>
    <submittedName>
        <fullName evidence="1">Uncharacterized protein</fullName>
    </submittedName>
</protein>
<reference evidence="1 2" key="1">
    <citation type="submission" date="2014-04" db="EMBL/GenBank/DDBJ databases">
        <authorList>
            <consortium name="DOE Joint Genome Institute"/>
            <person name="Kuo A."/>
            <person name="Kohler A."/>
            <person name="Costa M.D."/>
            <person name="Nagy L.G."/>
            <person name="Floudas D."/>
            <person name="Copeland A."/>
            <person name="Barry K.W."/>
            <person name="Cichocki N."/>
            <person name="Veneault-Fourrey C."/>
            <person name="LaButti K."/>
            <person name="Lindquist E.A."/>
            <person name="Lipzen A."/>
            <person name="Lundell T."/>
            <person name="Morin E."/>
            <person name="Murat C."/>
            <person name="Sun H."/>
            <person name="Tunlid A."/>
            <person name="Henrissat B."/>
            <person name="Grigoriev I.V."/>
            <person name="Hibbett D.S."/>
            <person name="Martin F."/>
            <person name="Nordberg H.P."/>
            <person name="Cantor M.N."/>
            <person name="Hua S.X."/>
        </authorList>
    </citation>
    <scope>NUCLEOTIDE SEQUENCE [LARGE SCALE GENOMIC DNA]</scope>
    <source>
        <strain evidence="1 2">Marx 270</strain>
    </source>
</reference>
<evidence type="ECO:0000313" key="2">
    <source>
        <dbReference type="Proteomes" id="UP000054217"/>
    </source>
</evidence>
<evidence type="ECO:0000313" key="1">
    <source>
        <dbReference type="EMBL" id="KIO09631.1"/>
    </source>
</evidence>
<keyword evidence="2" id="KW-1185">Reference proteome</keyword>
<organism evidence="1 2">
    <name type="scientific">Pisolithus tinctorius Marx 270</name>
    <dbReference type="NCBI Taxonomy" id="870435"/>
    <lineage>
        <taxon>Eukaryota</taxon>
        <taxon>Fungi</taxon>
        <taxon>Dikarya</taxon>
        <taxon>Basidiomycota</taxon>
        <taxon>Agaricomycotina</taxon>
        <taxon>Agaricomycetes</taxon>
        <taxon>Agaricomycetidae</taxon>
        <taxon>Boletales</taxon>
        <taxon>Sclerodermatineae</taxon>
        <taxon>Pisolithaceae</taxon>
        <taxon>Pisolithus</taxon>
    </lineage>
</organism>
<accession>A0A0C3PLK6</accession>
<proteinExistence type="predicted"/>
<gene>
    <name evidence="1" type="ORF">M404DRAFT_996461</name>
</gene>
<dbReference type="InParanoid" id="A0A0C3PLK6"/>
<name>A0A0C3PLK6_PISTI</name>
<sequence>MIPITYMRAPNTTASNLFRRLSGAVSGTVPQCATLASGSAALYLSLPARDTYCTLSDLDPSTSLCTLFPSCNSSLDGKDTTPFPRATGTLPLPRPPSTSSFLETKCALSPIFQYCCTVVMNSYADSVFSAYSTLTFNGAGLYIIRPLRGVASPFFSTLRAKTPITMVPVWLLCVPH</sequence>
<dbReference type="HOGENOM" id="CLU_1525774_0_0_1"/>
<dbReference type="AlphaFoldDB" id="A0A0C3PLK6"/>
<dbReference type="Proteomes" id="UP000054217">
    <property type="component" value="Unassembled WGS sequence"/>
</dbReference>
<reference evidence="2" key="2">
    <citation type="submission" date="2015-01" db="EMBL/GenBank/DDBJ databases">
        <title>Evolutionary Origins and Diversification of the Mycorrhizal Mutualists.</title>
        <authorList>
            <consortium name="DOE Joint Genome Institute"/>
            <consortium name="Mycorrhizal Genomics Consortium"/>
            <person name="Kohler A."/>
            <person name="Kuo A."/>
            <person name="Nagy L.G."/>
            <person name="Floudas D."/>
            <person name="Copeland A."/>
            <person name="Barry K.W."/>
            <person name="Cichocki N."/>
            <person name="Veneault-Fourrey C."/>
            <person name="LaButti K."/>
            <person name="Lindquist E.A."/>
            <person name="Lipzen A."/>
            <person name="Lundell T."/>
            <person name="Morin E."/>
            <person name="Murat C."/>
            <person name="Riley R."/>
            <person name="Ohm R."/>
            <person name="Sun H."/>
            <person name="Tunlid A."/>
            <person name="Henrissat B."/>
            <person name="Grigoriev I.V."/>
            <person name="Hibbett D.S."/>
            <person name="Martin F."/>
        </authorList>
    </citation>
    <scope>NUCLEOTIDE SEQUENCE [LARGE SCALE GENOMIC DNA]</scope>
    <source>
        <strain evidence="2">Marx 270</strain>
    </source>
</reference>